<evidence type="ECO:0000313" key="1">
    <source>
        <dbReference type="EMBL" id="MBA8915063.1"/>
    </source>
</evidence>
<dbReference type="EMBL" id="JACJIB010000007">
    <property type="protein sequence ID" value="MBA8915063.1"/>
    <property type="molecule type" value="Genomic_DNA"/>
</dbReference>
<name>A0AA40S5U4_9HYPH</name>
<comment type="caution">
    <text evidence="1">The sequence shown here is derived from an EMBL/GenBank/DDBJ whole genome shotgun (WGS) entry which is preliminary data.</text>
</comment>
<evidence type="ECO:0000313" key="2">
    <source>
        <dbReference type="Proteomes" id="UP000543554"/>
    </source>
</evidence>
<dbReference type="RefSeq" id="WP_108939648.1">
    <property type="nucleotide sequence ID" value="NZ_BPRF01000004.1"/>
</dbReference>
<proteinExistence type="predicted"/>
<keyword evidence="2" id="KW-1185">Reference proteome</keyword>
<sequence>MDPELWPRPEGWTAVGLVGHLALAYDPERQPFLVGEGEPIPLERDVVNHALVAAVDRAGMKVWPGGWTHALPAAFGLNKRTTQRDRIERQGLHPAVLLALGQAATHSDADGIGGLLVAIASYADRYGDGYGDLGVALDRAEDAAGKAADILRSVRRPRSLRNRDGFG</sequence>
<accession>A0AA40S5U4</accession>
<gene>
    <name evidence="1" type="ORF">HNR51_004159</name>
</gene>
<dbReference type="AlphaFoldDB" id="A0AA40S5U4"/>
<dbReference type="Proteomes" id="UP000543554">
    <property type="component" value="Unassembled WGS sequence"/>
</dbReference>
<reference evidence="1 2" key="1">
    <citation type="submission" date="2020-08" db="EMBL/GenBank/DDBJ databases">
        <title>Genomic Encyclopedia of Type Strains, Phase IV (KMG-IV): sequencing the most valuable type-strain genomes for metagenomic binning, comparative biology and taxonomic classification.</title>
        <authorList>
            <person name="Goeker M."/>
        </authorList>
    </citation>
    <scope>NUCLEOTIDE SEQUENCE [LARGE SCALE GENOMIC DNA]</scope>
    <source>
        <strain evidence="1 2">DSM 11490</strain>
    </source>
</reference>
<organism evidence="1 2">
    <name type="scientific">Methylorubrum thiocyanatum</name>
    <dbReference type="NCBI Taxonomy" id="47958"/>
    <lineage>
        <taxon>Bacteria</taxon>
        <taxon>Pseudomonadati</taxon>
        <taxon>Pseudomonadota</taxon>
        <taxon>Alphaproteobacteria</taxon>
        <taxon>Hyphomicrobiales</taxon>
        <taxon>Methylobacteriaceae</taxon>
        <taxon>Methylorubrum</taxon>
    </lineage>
</organism>
<protein>
    <submittedName>
        <fullName evidence="1">Uncharacterized protein</fullName>
    </submittedName>
</protein>